<feature type="region of interest" description="Disordered" evidence="1">
    <location>
        <begin position="144"/>
        <end position="254"/>
    </location>
</feature>
<reference evidence="3" key="1">
    <citation type="journal article" date="2015" name="PLoS Genet.">
        <title>Genome Sequence and Transcriptome Analyses of Chrysochromulina tobin: Metabolic Tools for Enhanced Algal Fitness in the Prominent Order Prymnesiales (Haptophyceae).</title>
        <authorList>
            <person name="Hovde B.T."/>
            <person name="Deodato C.R."/>
            <person name="Hunsperger H.M."/>
            <person name="Ryken S.A."/>
            <person name="Yost W."/>
            <person name="Jha R.K."/>
            <person name="Patterson J."/>
            <person name="Monnat R.J. Jr."/>
            <person name="Barlow S.B."/>
            <person name="Starkenburg S.R."/>
            <person name="Cattolico R.A."/>
        </authorList>
    </citation>
    <scope>NUCLEOTIDE SEQUENCE</scope>
    <source>
        <strain evidence="3">CCMP291</strain>
    </source>
</reference>
<gene>
    <name evidence="2" type="ORF">Ctob_015385</name>
</gene>
<organism evidence="2 3">
    <name type="scientific">Chrysochromulina tobinii</name>
    <dbReference type="NCBI Taxonomy" id="1460289"/>
    <lineage>
        <taxon>Eukaryota</taxon>
        <taxon>Haptista</taxon>
        <taxon>Haptophyta</taxon>
        <taxon>Prymnesiophyceae</taxon>
        <taxon>Prymnesiales</taxon>
        <taxon>Chrysochromulinaceae</taxon>
        <taxon>Chrysochromulina</taxon>
    </lineage>
</organism>
<evidence type="ECO:0000256" key="1">
    <source>
        <dbReference type="SAM" id="MobiDB-lite"/>
    </source>
</evidence>
<protein>
    <submittedName>
        <fullName evidence="2">Uncharacterized protein</fullName>
    </submittedName>
</protein>
<feature type="compositionally biased region" description="Polar residues" evidence="1">
    <location>
        <begin position="1"/>
        <end position="13"/>
    </location>
</feature>
<evidence type="ECO:0000313" key="2">
    <source>
        <dbReference type="EMBL" id="KOO53089.1"/>
    </source>
</evidence>
<sequence length="353" mass="39159">MQRPSGLNPQQVEQKVRSVQRERQHMVAQVDAELEAVMARMQAKKNWSRLEEVKQEEEVQRAAEEAARKEAERVAAQQAEERQRRELAAKKRSEHEAEKRAKEQAMQKEWAAKDAALAKQLEELVEQVESGQAPPEAAAMLNNLLGGLLGSPPASKAPTMAPSPVTKPRSPSKPTLRGVAPVMPPPPQQQQQPSSPSARMQQQPLPSSRQHDQQQQQQSPTSSPTARTQTARRVAMKPVEADEEHIATGAEGGLAEAEAALDEIEHQYREAERRMQELRGVGGPLLKEAVAEYNRLKPKFRELQMAVRRAARLSDAGRSSHVPVIGSKASMLSARRLDRQRERLAARGGGMVF</sequence>
<dbReference type="Proteomes" id="UP000037460">
    <property type="component" value="Unassembled WGS sequence"/>
</dbReference>
<dbReference type="AlphaFoldDB" id="A0A0M0LPX9"/>
<feature type="region of interest" description="Disordered" evidence="1">
    <location>
        <begin position="47"/>
        <end position="108"/>
    </location>
</feature>
<comment type="caution">
    <text evidence="2">The sequence shown here is derived from an EMBL/GenBank/DDBJ whole genome shotgun (WGS) entry which is preliminary data.</text>
</comment>
<feature type="compositionally biased region" description="Basic and acidic residues" evidence="1">
    <location>
        <begin position="14"/>
        <end position="24"/>
    </location>
</feature>
<name>A0A0M0LPX9_9EUKA</name>
<proteinExistence type="predicted"/>
<feature type="region of interest" description="Disordered" evidence="1">
    <location>
        <begin position="1"/>
        <end position="24"/>
    </location>
</feature>
<keyword evidence="3" id="KW-1185">Reference proteome</keyword>
<feature type="compositionally biased region" description="Basic and acidic residues" evidence="1">
    <location>
        <begin position="48"/>
        <end position="108"/>
    </location>
</feature>
<feature type="compositionally biased region" description="Low complexity" evidence="1">
    <location>
        <begin position="189"/>
        <end position="233"/>
    </location>
</feature>
<accession>A0A0M0LPX9</accession>
<evidence type="ECO:0000313" key="3">
    <source>
        <dbReference type="Proteomes" id="UP000037460"/>
    </source>
</evidence>
<dbReference type="EMBL" id="JWZX01000386">
    <property type="protein sequence ID" value="KOO53089.1"/>
    <property type="molecule type" value="Genomic_DNA"/>
</dbReference>